<keyword evidence="2" id="KW-0813">Transport</keyword>
<keyword evidence="9" id="KW-1185">Reference proteome</keyword>
<evidence type="ECO:0000256" key="5">
    <source>
        <dbReference type="ARBA" id="ARBA00023136"/>
    </source>
</evidence>
<evidence type="ECO:0000256" key="3">
    <source>
        <dbReference type="ARBA" id="ARBA00022692"/>
    </source>
</evidence>
<organism evidence="8 9">
    <name type="scientific">Ureibacillus galli</name>
    <dbReference type="NCBI Taxonomy" id="2762222"/>
    <lineage>
        <taxon>Bacteria</taxon>
        <taxon>Bacillati</taxon>
        <taxon>Bacillota</taxon>
        <taxon>Bacilli</taxon>
        <taxon>Bacillales</taxon>
        <taxon>Caryophanaceae</taxon>
        <taxon>Ureibacillus</taxon>
    </lineage>
</organism>
<evidence type="ECO:0000313" key="8">
    <source>
        <dbReference type="EMBL" id="MBD8027344.1"/>
    </source>
</evidence>
<feature type="transmembrane region" description="Helical" evidence="6">
    <location>
        <begin position="113"/>
        <end position="131"/>
    </location>
</feature>
<feature type="transmembrane region" description="Helical" evidence="6">
    <location>
        <begin position="267"/>
        <end position="283"/>
    </location>
</feature>
<keyword evidence="3 6" id="KW-0812">Transmembrane</keyword>
<keyword evidence="4 6" id="KW-1133">Transmembrane helix</keyword>
<dbReference type="PANTHER" id="PTHR23523">
    <property type="match status" value="1"/>
</dbReference>
<dbReference type="InterPro" id="IPR036259">
    <property type="entry name" value="MFS_trans_sf"/>
</dbReference>
<evidence type="ECO:0000256" key="2">
    <source>
        <dbReference type="ARBA" id="ARBA00022448"/>
    </source>
</evidence>
<name>A0ABR8XDQ9_9BACL</name>
<accession>A0ABR8XDQ9</accession>
<evidence type="ECO:0000259" key="7">
    <source>
        <dbReference type="PROSITE" id="PS50850"/>
    </source>
</evidence>
<feature type="transmembrane region" description="Helical" evidence="6">
    <location>
        <begin position="292"/>
        <end position="309"/>
    </location>
</feature>
<feature type="transmembrane region" description="Helical" evidence="6">
    <location>
        <begin position="225"/>
        <end position="247"/>
    </location>
</feature>
<feature type="domain" description="Major facilitator superfamily (MFS) profile" evidence="7">
    <location>
        <begin position="22"/>
        <end position="406"/>
    </location>
</feature>
<dbReference type="InterPro" id="IPR020846">
    <property type="entry name" value="MFS_dom"/>
</dbReference>
<feature type="transmembrane region" description="Helical" evidence="6">
    <location>
        <begin position="315"/>
        <end position="338"/>
    </location>
</feature>
<feature type="transmembrane region" description="Helical" evidence="6">
    <location>
        <begin position="90"/>
        <end position="107"/>
    </location>
</feature>
<evidence type="ECO:0000256" key="6">
    <source>
        <dbReference type="SAM" id="Phobius"/>
    </source>
</evidence>
<dbReference type="PANTHER" id="PTHR23523:SF2">
    <property type="entry name" value="2-NITROIMIDAZOLE TRANSPORTER"/>
    <property type="match status" value="1"/>
</dbReference>
<feature type="transmembrane region" description="Helical" evidence="6">
    <location>
        <begin position="176"/>
        <end position="198"/>
    </location>
</feature>
<dbReference type="Proteomes" id="UP000640930">
    <property type="component" value="Unassembled WGS sequence"/>
</dbReference>
<keyword evidence="5 6" id="KW-0472">Membrane</keyword>
<dbReference type="Pfam" id="PF07690">
    <property type="entry name" value="MFS_1"/>
    <property type="match status" value="1"/>
</dbReference>
<feature type="transmembrane region" description="Helical" evidence="6">
    <location>
        <begin position="350"/>
        <end position="372"/>
    </location>
</feature>
<dbReference type="InterPro" id="IPR011701">
    <property type="entry name" value="MFS"/>
</dbReference>
<evidence type="ECO:0000313" key="9">
    <source>
        <dbReference type="Proteomes" id="UP000640930"/>
    </source>
</evidence>
<gene>
    <name evidence="8" type="ORF">H9636_11825</name>
</gene>
<dbReference type="Gene3D" id="1.20.1250.20">
    <property type="entry name" value="MFS general substrate transporter like domains"/>
    <property type="match status" value="2"/>
</dbReference>
<reference evidence="8 9" key="1">
    <citation type="submission" date="2020-08" db="EMBL/GenBank/DDBJ databases">
        <title>A Genomic Blueprint of the Chicken Gut Microbiome.</title>
        <authorList>
            <person name="Gilroy R."/>
            <person name="Ravi A."/>
            <person name="Getino M."/>
            <person name="Pursley I."/>
            <person name="Horton D.L."/>
            <person name="Alikhan N.-F."/>
            <person name="Baker D."/>
            <person name="Gharbi K."/>
            <person name="Hall N."/>
            <person name="Watson M."/>
            <person name="Adriaenssens E.M."/>
            <person name="Foster-Nyarko E."/>
            <person name="Jarju S."/>
            <person name="Secka A."/>
            <person name="Antonio M."/>
            <person name="Oren A."/>
            <person name="Chaudhuri R."/>
            <person name="La Ragione R.M."/>
            <person name="Hildebrand F."/>
            <person name="Pallen M.J."/>
        </authorList>
    </citation>
    <scope>NUCLEOTIDE SEQUENCE [LARGE SCALE GENOMIC DNA]</scope>
    <source>
        <strain evidence="8 9">Re31</strain>
    </source>
</reference>
<protein>
    <submittedName>
        <fullName evidence="8">MFS transporter</fullName>
    </submittedName>
</protein>
<proteinExistence type="predicted"/>
<sequence length="406" mass="44324">MTNVKPADDRNRKLQTTTTTTILFVVAIIFFASTLRTPLTGVGPIISFIRDSLGISNVLAGFLTTIPLLAFAIVSPFVPRISRKFGMEWTLFYSIILLTIGIILRSIGSTSLLIIGTILIGVAISFGNVLFPSFFKMKFPFHIGLLTGIYTVSMNISAAVALGISNPIASNSSFGWQGALAIPIILTLITLITWIPLLRGEKVNLNNISKNNTTKNETKLWKSPLAWAIAVSMGLQSLIFYCSAAWLPEILISQGFSADKAGWMTSVMQMSQIPMTFLIPIIAEKLRTQRPIVILFTSFYIFGFTGVFFELTDFTVLWMILIGLGGGASFGTVVMLFTLRTKTAYAAAQISGFAQSVGYLLAAAGPVLFGYLHDTANSWHVPNGLFIIVAIILCFSAYFSAKDRYL</sequence>
<feature type="transmembrane region" description="Helical" evidence="6">
    <location>
        <begin position="21"/>
        <end position="39"/>
    </location>
</feature>
<evidence type="ECO:0000256" key="4">
    <source>
        <dbReference type="ARBA" id="ARBA00022989"/>
    </source>
</evidence>
<dbReference type="SUPFAM" id="SSF103473">
    <property type="entry name" value="MFS general substrate transporter"/>
    <property type="match status" value="1"/>
</dbReference>
<dbReference type="RefSeq" id="WP_191707784.1">
    <property type="nucleotide sequence ID" value="NZ_JACSQA010000017.1"/>
</dbReference>
<dbReference type="InterPro" id="IPR052524">
    <property type="entry name" value="MFS_Cyanate_Porter"/>
</dbReference>
<evidence type="ECO:0000256" key="1">
    <source>
        <dbReference type="ARBA" id="ARBA00004651"/>
    </source>
</evidence>
<feature type="transmembrane region" description="Helical" evidence="6">
    <location>
        <begin position="59"/>
        <end position="78"/>
    </location>
</feature>
<comment type="subcellular location">
    <subcellularLocation>
        <location evidence="1">Cell membrane</location>
        <topology evidence="1">Multi-pass membrane protein</topology>
    </subcellularLocation>
</comment>
<comment type="caution">
    <text evidence="8">The sequence shown here is derived from an EMBL/GenBank/DDBJ whole genome shotgun (WGS) entry which is preliminary data.</text>
</comment>
<feature type="transmembrane region" description="Helical" evidence="6">
    <location>
        <begin position="384"/>
        <end position="401"/>
    </location>
</feature>
<dbReference type="EMBL" id="JACSQA010000017">
    <property type="protein sequence ID" value="MBD8027344.1"/>
    <property type="molecule type" value="Genomic_DNA"/>
</dbReference>
<dbReference type="CDD" id="cd17339">
    <property type="entry name" value="MFS_NIMT_CynX_like"/>
    <property type="match status" value="1"/>
</dbReference>
<feature type="transmembrane region" description="Helical" evidence="6">
    <location>
        <begin position="143"/>
        <end position="164"/>
    </location>
</feature>
<dbReference type="PROSITE" id="PS50850">
    <property type="entry name" value="MFS"/>
    <property type="match status" value="1"/>
</dbReference>